<dbReference type="RefSeq" id="WP_380058148.1">
    <property type="nucleotide sequence ID" value="NZ_JBHSWB010000001.1"/>
</dbReference>
<reference evidence="3" key="1">
    <citation type="journal article" date="2019" name="Int. J. Syst. Evol. Microbiol.">
        <title>The Global Catalogue of Microorganisms (GCM) 10K type strain sequencing project: providing services to taxonomists for standard genome sequencing and annotation.</title>
        <authorList>
            <consortium name="The Broad Institute Genomics Platform"/>
            <consortium name="The Broad Institute Genome Sequencing Center for Infectious Disease"/>
            <person name="Wu L."/>
            <person name="Ma J."/>
        </authorList>
    </citation>
    <scope>NUCLEOTIDE SEQUENCE [LARGE SCALE GENOMIC DNA]</scope>
    <source>
        <strain evidence="3">CCUG 63830</strain>
    </source>
</reference>
<accession>A0ABW1ZI89</accession>
<keyword evidence="3" id="KW-1185">Reference proteome</keyword>
<evidence type="ECO:0000259" key="1">
    <source>
        <dbReference type="PROSITE" id="PS51202"/>
    </source>
</evidence>
<dbReference type="Proteomes" id="UP001596317">
    <property type="component" value="Unassembled WGS sequence"/>
</dbReference>
<dbReference type="SUPFAM" id="SSF116726">
    <property type="entry name" value="TrkA C-terminal domain-like"/>
    <property type="match status" value="1"/>
</dbReference>
<organism evidence="2 3">
    <name type="scientific">Deinococcus multiflagellatus</name>
    <dbReference type="NCBI Taxonomy" id="1656887"/>
    <lineage>
        <taxon>Bacteria</taxon>
        <taxon>Thermotogati</taxon>
        <taxon>Deinococcota</taxon>
        <taxon>Deinococci</taxon>
        <taxon>Deinococcales</taxon>
        <taxon>Deinococcaceae</taxon>
        <taxon>Deinococcus</taxon>
    </lineage>
</organism>
<comment type="caution">
    <text evidence="2">The sequence shown here is derived from an EMBL/GenBank/DDBJ whole genome shotgun (WGS) entry which is preliminary data.</text>
</comment>
<feature type="domain" description="RCK C-terminal" evidence="1">
    <location>
        <begin position="73"/>
        <end position="118"/>
    </location>
</feature>
<dbReference type="EMBL" id="JBHSWB010000001">
    <property type="protein sequence ID" value="MFC6659871.1"/>
    <property type="molecule type" value="Genomic_DNA"/>
</dbReference>
<dbReference type="Gene3D" id="3.30.70.1450">
    <property type="entry name" value="Regulator of K+ conductance, C-terminal domain"/>
    <property type="match status" value="1"/>
</dbReference>
<proteinExistence type="predicted"/>
<evidence type="ECO:0000313" key="2">
    <source>
        <dbReference type="EMBL" id="MFC6659871.1"/>
    </source>
</evidence>
<protein>
    <submittedName>
        <fullName evidence="2">TrkA C-terminal domain-containing protein</fullName>
    </submittedName>
</protein>
<sequence>MPGARRGCPIPCACAPAACQWRPPARPFPTTPPKAPCRKPTCCPRRPANANCTAARCPQLARRPHAGGQPAPGVEIVGVVRDGTVRLPRPQLRLTPNDELVFLARPDAYAALEGILRLPGS</sequence>
<evidence type="ECO:0000313" key="3">
    <source>
        <dbReference type="Proteomes" id="UP001596317"/>
    </source>
</evidence>
<name>A0ABW1ZI89_9DEIO</name>
<dbReference type="InterPro" id="IPR036721">
    <property type="entry name" value="RCK_C_sf"/>
</dbReference>
<dbReference type="InterPro" id="IPR006037">
    <property type="entry name" value="RCK_C"/>
</dbReference>
<gene>
    <name evidence="2" type="ORF">ACFP90_05500</name>
</gene>
<dbReference type="Pfam" id="PF02080">
    <property type="entry name" value="TrkA_C"/>
    <property type="match status" value="1"/>
</dbReference>
<dbReference type="PROSITE" id="PS51202">
    <property type="entry name" value="RCK_C"/>
    <property type="match status" value="1"/>
</dbReference>